<dbReference type="GO" id="GO:0005886">
    <property type="term" value="C:plasma membrane"/>
    <property type="evidence" value="ECO:0007669"/>
    <property type="project" value="UniProtKB-SubCell"/>
</dbReference>
<dbReference type="Gene3D" id="1.10.760.10">
    <property type="entry name" value="Cytochrome c-like domain"/>
    <property type="match status" value="1"/>
</dbReference>
<name>A0A6H1Q1T3_9PROT</name>
<dbReference type="InterPro" id="IPR002327">
    <property type="entry name" value="Cyt_c_1A/1B"/>
</dbReference>
<gene>
    <name evidence="14" type="ORF">E5R92_03655</name>
</gene>
<evidence type="ECO:0000256" key="3">
    <source>
        <dbReference type="ARBA" id="ARBA00022475"/>
    </source>
</evidence>
<dbReference type="GO" id="GO:0009055">
    <property type="term" value="F:electron transfer activity"/>
    <property type="evidence" value="ECO:0007669"/>
    <property type="project" value="InterPro"/>
</dbReference>
<organism evidence="14 15">
    <name type="scientific">Candidatus Pelagibacter giovannonii</name>
    <dbReference type="NCBI Taxonomy" id="2563896"/>
    <lineage>
        <taxon>Bacteria</taxon>
        <taxon>Pseudomonadati</taxon>
        <taxon>Pseudomonadota</taxon>
        <taxon>Alphaproteobacteria</taxon>
        <taxon>Candidatus Pelagibacterales</taxon>
        <taxon>Candidatus Pelagibacteraceae</taxon>
        <taxon>Candidatus Pelagibacter</taxon>
    </lineage>
</organism>
<evidence type="ECO:0000256" key="5">
    <source>
        <dbReference type="ARBA" id="ARBA00022692"/>
    </source>
</evidence>
<evidence type="ECO:0000256" key="10">
    <source>
        <dbReference type="ARBA" id="ARBA00023136"/>
    </source>
</evidence>
<dbReference type="PROSITE" id="PS51007">
    <property type="entry name" value="CYTC"/>
    <property type="match status" value="1"/>
</dbReference>
<keyword evidence="2" id="KW-0813">Transport</keyword>
<keyword evidence="4 11" id="KW-0349">Heme</keyword>
<keyword evidence="7" id="KW-0249">Electron transport</keyword>
<evidence type="ECO:0000313" key="14">
    <source>
        <dbReference type="EMBL" id="QIZ20877.1"/>
    </source>
</evidence>
<dbReference type="EMBL" id="CP038852">
    <property type="protein sequence ID" value="QIZ20877.1"/>
    <property type="molecule type" value="Genomic_DNA"/>
</dbReference>
<dbReference type="GO" id="GO:0020037">
    <property type="term" value="F:heme binding"/>
    <property type="evidence" value="ECO:0007669"/>
    <property type="project" value="InterPro"/>
</dbReference>
<evidence type="ECO:0000256" key="7">
    <source>
        <dbReference type="ARBA" id="ARBA00022982"/>
    </source>
</evidence>
<evidence type="ECO:0000256" key="6">
    <source>
        <dbReference type="ARBA" id="ARBA00022723"/>
    </source>
</evidence>
<dbReference type="PANTHER" id="PTHR11961">
    <property type="entry name" value="CYTOCHROME C"/>
    <property type="match status" value="1"/>
</dbReference>
<evidence type="ECO:0000256" key="1">
    <source>
        <dbReference type="ARBA" id="ARBA00004162"/>
    </source>
</evidence>
<dbReference type="GO" id="GO:0046872">
    <property type="term" value="F:metal ion binding"/>
    <property type="evidence" value="ECO:0007669"/>
    <property type="project" value="UniProtKB-KW"/>
</dbReference>
<evidence type="ECO:0000256" key="11">
    <source>
        <dbReference type="PROSITE-ProRule" id="PRU00433"/>
    </source>
</evidence>
<sequence length="189" mass="20633">MLYLQNNNNYMDSFELNKIIAAILMVALLVIGLGKIADGVFHVDKPENPGYKVEVEGQLASTTSQVTEVEQKVDIAAIMALGDVTSGEKIFKKCAACHSINKGGKNKIGPALYNVVGRAVGGVDNYKYSKALSSYGKEWSFEELNGFLKKPASYLKGTKMSYAGLRKEKDRASVIKYLNQSSDSPKQLP</sequence>
<dbReference type="Pfam" id="PF00034">
    <property type="entry name" value="Cytochrom_C"/>
    <property type="match status" value="1"/>
</dbReference>
<dbReference type="Proteomes" id="UP000501094">
    <property type="component" value="Chromosome"/>
</dbReference>
<accession>A0A6H1Q1T3</accession>
<evidence type="ECO:0000256" key="12">
    <source>
        <dbReference type="SAM" id="Phobius"/>
    </source>
</evidence>
<protein>
    <submittedName>
        <fullName evidence="14">Cytochrome c family protein</fullName>
    </submittedName>
</protein>
<dbReference type="FunFam" id="1.10.760.10:FF:000026">
    <property type="entry name" value="Cytochrome C, membrane-bound"/>
    <property type="match status" value="1"/>
</dbReference>
<keyword evidence="3" id="KW-1003">Cell membrane</keyword>
<dbReference type="InterPro" id="IPR009056">
    <property type="entry name" value="Cyt_c-like_dom"/>
</dbReference>
<evidence type="ECO:0000256" key="8">
    <source>
        <dbReference type="ARBA" id="ARBA00022989"/>
    </source>
</evidence>
<dbReference type="SUPFAM" id="SSF46626">
    <property type="entry name" value="Cytochrome c"/>
    <property type="match status" value="1"/>
</dbReference>
<evidence type="ECO:0000259" key="13">
    <source>
        <dbReference type="PROSITE" id="PS51007"/>
    </source>
</evidence>
<keyword evidence="15" id="KW-1185">Reference proteome</keyword>
<keyword evidence="10 12" id="KW-0472">Membrane</keyword>
<evidence type="ECO:0000313" key="15">
    <source>
        <dbReference type="Proteomes" id="UP000501094"/>
    </source>
</evidence>
<dbReference type="KEGG" id="peg:E5R92_03655"/>
<evidence type="ECO:0000256" key="9">
    <source>
        <dbReference type="ARBA" id="ARBA00023004"/>
    </source>
</evidence>
<feature type="domain" description="Cytochrome c" evidence="13">
    <location>
        <begin position="82"/>
        <end position="182"/>
    </location>
</feature>
<keyword evidence="6 11" id="KW-0479">Metal-binding</keyword>
<comment type="subcellular location">
    <subcellularLocation>
        <location evidence="1">Cell membrane</location>
        <topology evidence="1">Single-pass membrane protein</topology>
    </subcellularLocation>
</comment>
<dbReference type="AlphaFoldDB" id="A0A6H1Q1T3"/>
<reference evidence="14 15" key="1">
    <citation type="journal article" date="2020" name="Nat. Microbiol.">
        <title>Lysogenic host-virus interactions in SAR11 marine bacteria.</title>
        <authorList>
            <person name="Morris R.M."/>
            <person name="Cain K.R."/>
            <person name="Hvorecny K.L."/>
            <person name="Kollman J.M."/>
        </authorList>
    </citation>
    <scope>NUCLEOTIDE SEQUENCE [LARGE SCALE GENOMIC DNA]</scope>
    <source>
        <strain evidence="14 15">NP1</strain>
    </source>
</reference>
<keyword evidence="8 12" id="KW-1133">Transmembrane helix</keyword>
<feature type="transmembrane region" description="Helical" evidence="12">
    <location>
        <begin position="20"/>
        <end position="37"/>
    </location>
</feature>
<dbReference type="PRINTS" id="PR00604">
    <property type="entry name" value="CYTCHRMECIAB"/>
</dbReference>
<keyword evidence="5 12" id="KW-0812">Transmembrane</keyword>
<evidence type="ECO:0000256" key="2">
    <source>
        <dbReference type="ARBA" id="ARBA00022448"/>
    </source>
</evidence>
<proteinExistence type="predicted"/>
<keyword evidence="9 11" id="KW-0408">Iron</keyword>
<evidence type="ECO:0000256" key="4">
    <source>
        <dbReference type="ARBA" id="ARBA00022617"/>
    </source>
</evidence>
<dbReference type="InterPro" id="IPR036909">
    <property type="entry name" value="Cyt_c-like_dom_sf"/>
</dbReference>